<dbReference type="Proteomes" id="UP001067121">
    <property type="component" value="Unassembled WGS sequence"/>
</dbReference>
<evidence type="ECO:0000313" key="1">
    <source>
        <dbReference type="EMBL" id="MCY8318483.1"/>
    </source>
</evidence>
<gene>
    <name evidence="1" type="ORF">MOC71_17500</name>
</gene>
<organism evidence="1 2">
    <name type="scientific">Bacillus vallismortis</name>
    <dbReference type="NCBI Taxonomy" id="72361"/>
    <lineage>
        <taxon>Bacteria</taxon>
        <taxon>Bacillati</taxon>
        <taxon>Bacillota</taxon>
        <taxon>Bacilli</taxon>
        <taxon>Bacillales</taxon>
        <taxon>Bacillaceae</taxon>
        <taxon>Bacillus</taxon>
    </lineage>
</organism>
<comment type="caution">
    <text evidence="1">The sequence shown here is derived from an EMBL/GenBank/DDBJ whole genome shotgun (WGS) entry which is preliminary data.</text>
</comment>
<sequence length="46" mass="5436">MKDYIDPNGNEVKLTDKAFNLIYKEQGYKEKKKTVKKQKKTEKTGE</sequence>
<protein>
    <submittedName>
        <fullName evidence="1">Uncharacterized protein</fullName>
    </submittedName>
</protein>
<reference evidence="1" key="1">
    <citation type="submission" date="2022-02" db="EMBL/GenBank/DDBJ databases">
        <title>Crop Bioprotection Bacillus Genome Sequencing.</title>
        <authorList>
            <person name="Dunlap C."/>
        </authorList>
    </citation>
    <scope>NUCLEOTIDE SEQUENCE</scope>
    <source>
        <strain evidence="1">98-1</strain>
    </source>
</reference>
<name>A0AAP3CLH6_BACVA</name>
<evidence type="ECO:0000313" key="2">
    <source>
        <dbReference type="Proteomes" id="UP001067121"/>
    </source>
</evidence>
<dbReference type="RefSeq" id="WP_166849093.1">
    <property type="nucleotide sequence ID" value="NZ_JALAOH010000063.1"/>
</dbReference>
<accession>A0AAP3CLH6</accession>
<dbReference type="EMBL" id="JALAOH010000063">
    <property type="protein sequence ID" value="MCY8318483.1"/>
    <property type="molecule type" value="Genomic_DNA"/>
</dbReference>
<proteinExistence type="predicted"/>
<dbReference type="AlphaFoldDB" id="A0AAP3CLH6"/>